<dbReference type="CDD" id="cd01392">
    <property type="entry name" value="HTH_LacI"/>
    <property type="match status" value="1"/>
</dbReference>
<accession>A0AAN4RJY3</accession>
<name>A0AAN4RJY3_9ENTE</name>
<proteinExistence type="predicted"/>
<reference evidence="6" key="1">
    <citation type="submission" date="2019-08" db="EMBL/GenBank/DDBJ databases">
        <authorList>
            <person name="Ishikawa M."/>
            <person name="Suzuki T."/>
            <person name="Matsutani M."/>
        </authorList>
    </citation>
    <scope>NUCLEOTIDE SEQUENCE</scope>
    <source>
        <strain evidence="6">7C1</strain>
        <strain evidence="5">8C4</strain>
    </source>
</reference>
<organism evidence="6 7">
    <name type="scientific">Tetragenococcus koreensis</name>
    <dbReference type="NCBI Taxonomy" id="290335"/>
    <lineage>
        <taxon>Bacteria</taxon>
        <taxon>Bacillati</taxon>
        <taxon>Bacillota</taxon>
        <taxon>Bacilli</taxon>
        <taxon>Lactobacillales</taxon>
        <taxon>Enterococcaceae</taxon>
        <taxon>Tetragenococcus</taxon>
    </lineage>
</organism>
<dbReference type="GeneID" id="69984570"/>
<dbReference type="PRINTS" id="PR00036">
    <property type="entry name" value="HTHLACI"/>
</dbReference>
<evidence type="ECO:0000313" key="5">
    <source>
        <dbReference type="EMBL" id="GEQ48840.1"/>
    </source>
</evidence>
<dbReference type="KEGG" id="tkr:C7K43_01290"/>
<evidence type="ECO:0000313" key="7">
    <source>
        <dbReference type="Proteomes" id="UP000886597"/>
    </source>
</evidence>
<dbReference type="GO" id="GO:0000976">
    <property type="term" value="F:transcription cis-regulatory region binding"/>
    <property type="evidence" value="ECO:0007669"/>
    <property type="project" value="TreeGrafter"/>
</dbReference>
<dbReference type="PANTHER" id="PTHR30146:SF149">
    <property type="entry name" value="HTH-TYPE TRANSCRIPTIONAL REGULATOR EBGR"/>
    <property type="match status" value="1"/>
</dbReference>
<keyword evidence="2" id="KW-0238">DNA-binding</keyword>
<dbReference type="Proteomes" id="UP000886597">
    <property type="component" value="Unassembled WGS sequence"/>
</dbReference>
<dbReference type="Gene3D" id="1.10.260.40">
    <property type="entry name" value="lambda repressor-like DNA-binding domains"/>
    <property type="match status" value="1"/>
</dbReference>
<dbReference type="SUPFAM" id="SSF53822">
    <property type="entry name" value="Periplasmic binding protein-like I"/>
    <property type="match status" value="1"/>
</dbReference>
<evidence type="ECO:0000313" key="8">
    <source>
        <dbReference type="Proteomes" id="UP000886607"/>
    </source>
</evidence>
<evidence type="ECO:0000259" key="4">
    <source>
        <dbReference type="PROSITE" id="PS50932"/>
    </source>
</evidence>
<dbReference type="Pfam" id="PF13377">
    <property type="entry name" value="Peripla_BP_3"/>
    <property type="match status" value="1"/>
</dbReference>
<reference evidence="6" key="2">
    <citation type="journal article" date="2020" name="Int. Dairy J.">
        <title>Lactic acid bacterial diversity in Brie cheese focusing on salt concentration and pH of isolation medium and characterisation of halophilic and alkaliphilic lactic acid bacterial isolates.</title>
        <authorList>
            <person name="Unno R."/>
            <person name="Matsutani M."/>
            <person name="Suzuki T."/>
            <person name="Kodama K."/>
            <person name="Matsushita H."/>
            <person name="Yamasato K."/>
            <person name="Koizumi Y."/>
            <person name="Ishikawa M."/>
        </authorList>
    </citation>
    <scope>NUCLEOTIDE SEQUENCE</scope>
    <source>
        <strain evidence="6">7C1</strain>
        <strain evidence="5">8C4</strain>
    </source>
</reference>
<gene>
    <name evidence="6" type="primary">lacI_1</name>
    <name evidence="5" type="ORF">TK11N_06920</name>
    <name evidence="6" type="ORF">TK2N_07620</name>
</gene>
<dbReference type="CDD" id="cd01544">
    <property type="entry name" value="PBP1_GalR"/>
    <property type="match status" value="1"/>
</dbReference>
<dbReference type="EMBL" id="BKBO01000008">
    <property type="protein sequence ID" value="GEQ48840.1"/>
    <property type="molecule type" value="Genomic_DNA"/>
</dbReference>
<dbReference type="EMBL" id="BKBQ01000009">
    <property type="protein sequence ID" value="GEQ53918.1"/>
    <property type="molecule type" value="Genomic_DNA"/>
</dbReference>
<dbReference type="SMART" id="SM00354">
    <property type="entry name" value="HTH_LACI"/>
    <property type="match status" value="1"/>
</dbReference>
<evidence type="ECO:0000256" key="2">
    <source>
        <dbReference type="ARBA" id="ARBA00023125"/>
    </source>
</evidence>
<dbReference type="PROSITE" id="PS50932">
    <property type="entry name" value="HTH_LACI_2"/>
    <property type="match status" value="1"/>
</dbReference>
<dbReference type="SUPFAM" id="SSF47413">
    <property type="entry name" value="lambda repressor-like DNA-binding domains"/>
    <property type="match status" value="1"/>
</dbReference>
<evidence type="ECO:0000256" key="3">
    <source>
        <dbReference type="ARBA" id="ARBA00023163"/>
    </source>
</evidence>
<evidence type="ECO:0000313" key="6">
    <source>
        <dbReference type="EMBL" id="GEQ53918.1"/>
    </source>
</evidence>
<dbReference type="Gene3D" id="3.40.50.2300">
    <property type="match status" value="2"/>
</dbReference>
<dbReference type="RefSeq" id="WP_124005184.1">
    <property type="nucleotide sequence ID" value="NZ_BJYN01000006.1"/>
</dbReference>
<evidence type="ECO:0000256" key="1">
    <source>
        <dbReference type="ARBA" id="ARBA00023015"/>
    </source>
</evidence>
<dbReference type="InterPro" id="IPR046335">
    <property type="entry name" value="LacI/GalR-like_sensor"/>
</dbReference>
<dbReference type="PROSITE" id="PS00356">
    <property type="entry name" value="HTH_LACI_1"/>
    <property type="match status" value="1"/>
</dbReference>
<keyword evidence="3" id="KW-0804">Transcription</keyword>
<comment type="caution">
    <text evidence="6">The sequence shown here is derived from an EMBL/GenBank/DDBJ whole genome shotgun (WGS) entry which is preliminary data.</text>
</comment>
<dbReference type="InterPro" id="IPR010982">
    <property type="entry name" value="Lambda_DNA-bd_dom_sf"/>
</dbReference>
<dbReference type="Proteomes" id="UP000886607">
    <property type="component" value="Unassembled WGS sequence"/>
</dbReference>
<keyword evidence="8" id="KW-1185">Reference proteome</keyword>
<dbReference type="InterPro" id="IPR000843">
    <property type="entry name" value="HTH_LacI"/>
</dbReference>
<protein>
    <submittedName>
        <fullName evidence="6">LacI family transcriptional regulator</fullName>
    </submittedName>
</protein>
<dbReference type="InterPro" id="IPR028082">
    <property type="entry name" value="Peripla_BP_I"/>
</dbReference>
<sequence length="331" mass="37440">MATIKDIANKAGVSPATVSRVLNYDPHLSVGTATKQKIFEIAEKLNYTKHQQKTRPQMVVRLVQWYNSEEELEDLYYLAIRLGIEKKAEELGIQLIKVSLDQLADSNTQATIALGKFDPQQIEQLEKHSETLLFVDSTGAISGHNAIVVDFRQGIERVVDHFIREKHEKIGILSGVEHTKESQYQIEDPRLNYFKEQLKQLKLYQEKYHIEGPFTVEGGYQAMKHYLDFTQDLPTALFASSDALAIGAMRAISECGLSIPKDISLIAFNDLSVSKYVNPRLSTVRVYTEWMGELAVITLLELTKETAPVARKIIVETELVLRESTLSSEIK</sequence>
<dbReference type="AlphaFoldDB" id="A0AAN4RJY3"/>
<dbReference type="Pfam" id="PF00356">
    <property type="entry name" value="LacI"/>
    <property type="match status" value="1"/>
</dbReference>
<dbReference type="GO" id="GO:0003700">
    <property type="term" value="F:DNA-binding transcription factor activity"/>
    <property type="evidence" value="ECO:0007669"/>
    <property type="project" value="TreeGrafter"/>
</dbReference>
<keyword evidence="1" id="KW-0805">Transcription regulation</keyword>
<feature type="domain" description="HTH lacI-type" evidence="4">
    <location>
        <begin position="2"/>
        <end position="52"/>
    </location>
</feature>
<dbReference type="PANTHER" id="PTHR30146">
    <property type="entry name" value="LACI-RELATED TRANSCRIPTIONAL REPRESSOR"/>
    <property type="match status" value="1"/>
</dbReference>